<dbReference type="STRING" id="554065.E1ZCP8"/>
<feature type="compositionally biased region" description="Basic and acidic residues" evidence="1">
    <location>
        <begin position="26"/>
        <end position="38"/>
    </location>
</feature>
<dbReference type="OrthoDB" id="1028014at2759"/>
<dbReference type="Proteomes" id="UP000008141">
    <property type="component" value="Unassembled WGS sequence"/>
</dbReference>
<feature type="region of interest" description="Disordered" evidence="1">
    <location>
        <begin position="1"/>
        <end position="80"/>
    </location>
</feature>
<name>E1ZCP8_CHLVA</name>
<dbReference type="InParanoid" id="E1ZCP8"/>
<dbReference type="GeneID" id="17355656"/>
<dbReference type="eggNOG" id="ENOG502S2IV">
    <property type="taxonomic scope" value="Eukaryota"/>
</dbReference>
<dbReference type="PANTHER" id="PTHR34776">
    <property type="entry name" value="F17F16.3 PROTEIN"/>
    <property type="match status" value="1"/>
</dbReference>
<sequence length="316" mass="34462">MKRKEEQAEGEQAEASSAQTPKKARRPTDEVQKGRAKEGAAIAQQQAAPKGSPPGENLVQSAPPTQQAAGEEEAEGGVGAASEGIVEAGRIEFYYRPKVGKGKADSLADVQRFFMRLRPNKEGVRSRLCVIGKKRLPSARRHEVGTAGQAPAEPDGTRHLAAARALGQGTYCIVDRKDHTRLVYRLEVPATPGEAQLEFTIGELGSFIFTVKNPVGRGPDDPGLAEKAEYSPEKQTEFQHYSWIPLLDYPRCEFLLVGVKEDEPGRLNKVEQQLDEASQQLGVESDEEEMLAAMKEEMQAEKLGINVKPAETGEMA</sequence>
<evidence type="ECO:0000313" key="3">
    <source>
        <dbReference type="Proteomes" id="UP000008141"/>
    </source>
</evidence>
<keyword evidence="3" id="KW-1185">Reference proteome</keyword>
<organism evidence="3">
    <name type="scientific">Chlorella variabilis</name>
    <name type="common">Green alga</name>
    <dbReference type="NCBI Taxonomy" id="554065"/>
    <lineage>
        <taxon>Eukaryota</taxon>
        <taxon>Viridiplantae</taxon>
        <taxon>Chlorophyta</taxon>
        <taxon>core chlorophytes</taxon>
        <taxon>Trebouxiophyceae</taxon>
        <taxon>Chlorellales</taxon>
        <taxon>Chlorellaceae</taxon>
        <taxon>Chlorella clade</taxon>
        <taxon>Chlorella</taxon>
    </lineage>
</organism>
<dbReference type="PANTHER" id="PTHR34776:SF1">
    <property type="entry name" value="F17F16.3 PROTEIN"/>
    <property type="match status" value="1"/>
</dbReference>
<protein>
    <submittedName>
        <fullName evidence="2">Uncharacterized protein</fullName>
    </submittedName>
</protein>
<evidence type="ECO:0000313" key="2">
    <source>
        <dbReference type="EMBL" id="EFN56473.1"/>
    </source>
</evidence>
<dbReference type="RefSeq" id="XP_005848575.1">
    <property type="nucleotide sequence ID" value="XM_005848513.1"/>
</dbReference>
<evidence type="ECO:0000256" key="1">
    <source>
        <dbReference type="SAM" id="MobiDB-lite"/>
    </source>
</evidence>
<gene>
    <name evidence="2" type="ORF">CHLNCDRAFT_145147</name>
</gene>
<dbReference type="AlphaFoldDB" id="E1ZCP8"/>
<accession>E1ZCP8</accession>
<dbReference type="FunCoup" id="E1ZCP8">
    <property type="interactions" value="22"/>
</dbReference>
<reference evidence="2 3" key="1">
    <citation type="journal article" date="2010" name="Plant Cell">
        <title>The Chlorella variabilis NC64A genome reveals adaptation to photosymbiosis, coevolution with viruses, and cryptic sex.</title>
        <authorList>
            <person name="Blanc G."/>
            <person name="Duncan G."/>
            <person name="Agarkova I."/>
            <person name="Borodovsky M."/>
            <person name="Gurnon J."/>
            <person name="Kuo A."/>
            <person name="Lindquist E."/>
            <person name="Lucas S."/>
            <person name="Pangilinan J."/>
            <person name="Polle J."/>
            <person name="Salamov A."/>
            <person name="Terry A."/>
            <person name="Yamada T."/>
            <person name="Dunigan D.D."/>
            <person name="Grigoriev I.V."/>
            <person name="Claverie J.M."/>
            <person name="Van Etten J.L."/>
        </authorList>
    </citation>
    <scope>NUCLEOTIDE SEQUENCE [LARGE SCALE GENOMIC DNA]</scope>
    <source>
        <strain evidence="2 3">NC64A</strain>
    </source>
</reference>
<proteinExistence type="predicted"/>
<dbReference type="KEGG" id="cvr:CHLNCDRAFT_145147"/>
<feature type="compositionally biased region" description="Polar residues" evidence="1">
    <location>
        <begin position="58"/>
        <end position="67"/>
    </location>
</feature>
<dbReference type="EMBL" id="GL433842">
    <property type="protein sequence ID" value="EFN56473.1"/>
    <property type="molecule type" value="Genomic_DNA"/>
</dbReference>